<keyword evidence="3 9" id="KW-0812">Transmembrane</keyword>
<evidence type="ECO:0000256" key="4">
    <source>
        <dbReference type="ARBA" id="ARBA00022989"/>
    </source>
</evidence>
<sequence length="209" mass="24225">MFLTVETVTVTADGRDCRISDSSAWNRLTGLFIGACFILLLMLVSVNYAEIVRHVHRKFSKRKARESASSNNKHHRLSEPRYVREITSSIVRVAVFHIICWLPFCFISMIPTETCSLVLVSIRAINQVSNKQDWVLSIPILANWLTYLNSTLNWIFYAVLNRDIRELIRSNMRRRKRSAMTYYSSSSITNKTRQRLSRSLSIHVLARSL</sequence>
<comment type="subcellular location">
    <subcellularLocation>
        <location evidence="1">Cell membrane</location>
        <topology evidence="1">Multi-pass membrane protein</topology>
    </subcellularLocation>
</comment>
<dbReference type="GO" id="GO:0042277">
    <property type="term" value="F:peptide binding"/>
    <property type="evidence" value="ECO:0007669"/>
    <property type="project" value="TreeGrafter"/>
</dbReference>
<dbReference type="PRINTS" id="PR00237">
    <property type="entry name" value="GPCRRHODOPSN"/>
</dbReference>
<dbReference type="WBParaSite" id="sdigi.contig23.g1923.t1">
    <property type="protein sequence ID" value="sdigi.contig23.g1923.t1"/>
    <property type="gene ID" value="sdigi.contig23.g1923"/>
</dbReference>
<dbReference type="PROSITE" id="PS50262">
    <property type="entry name" value="G_PROTEIN_RECEP_F1_2"/>
    <property type="match status" value="1"/>
</dbReference>
<evidence type="ECO:0000256" key="2">
    <source>
        <dbReference type="ARBA" id="ARBA00022475"/>
    </source>
</evidence>
<dbReference type="GO" id="GO:0004930">
    <property type="term" value="F:G protein-coupled receptor activity"/>
    <property type="evidence" value="ECO:0007669"/>
    <property type="project" value="UniProtKB-KW"/>
</dbReference>
<evidence type="ECO:0000256" key="3">
    <source>
        <dbReference type="ARBA" id="ARBA00022692"/>
    </source>
</evidence>
<keyword evidence="8" id="KW-0807">Transducer</keyword>
<keyword evidence="5" id="KW-0297">G-protein coupled receptor</keyword>
<evidence type="ECO:0000313" key="11">
    <source>
        <dbReference type="Proteomes" id="UP000887581"/>
    </source>
</evidence>
<evidence type="ECO:0000256" key="9">
    <source>
        <dbReference type="SAM" id="Phobius"/>
    </source>
</evidence>
<dbReference type="PANTHER" id="PTHR24229:SF40">
    <property type="entry name" value="ALLATOSTATIN C RECEPTOR 1-RELATED"/>
    <property type="match status" value="1"/>
</dbReference>
<name>A0A915PSL6_9BILA</name>
<dbReference type="PANTHER" id="PTHR24229">
    <property type="entry name" value="NEUROPEPTIDES RECEPTOR"/>
    <property type="match status" value="1"/>
</dbReference>
<organism evidence="11 12">
    <name type="scientific">Setaria digitata</name>
    <dbReference type="NCBI Taxonomy" id="48799"/>
    <lineage>
        <taxon>Eukaryota</taxon>
        <taxon>Metazoa</taxon>
        <taxon>Ecdysozoa</taxon>
        <taxon>Nematoda</taxon>
        <taxon>Chromadorea</taxon>
        <taxon>Rhabditida</taxon>
        <taxon>Spirurina</taxon>
        <taxon>Spiruromorpha</taxon>
        <taxon>Filarioidea</taxon>
        <taxon>Setariidae</taxon>
        <taxon>Setaria</taxon>
    </lineage>
</organism>
<dbReference type="Pfam" id="PF00001">
    <property type="entry name" value="7tm_1"/>
    <property type="match status" value="1"/>
</dbReference>
<keyword evidence="6 9" id="KW-0472">Membrane</keyword>
<evidence type="ECO:0000256" key="5">
    <source>
        <dbReference type="ARBA" id="ARBA00023040"/>
    </source>
</evidence>
<feature type="domain" description="G-protein coupled receptors family 1 profile" evidence="10">
    <location>
        <begin position="1"/>
        <end position="157"/>
    </location>
</feature>
<dbReference type="Proteomes" id="UP000887581">
    <property type="component" value="Unplaced"/>
</dbReference>
<feature type="transmembrane region" description="Helical" evidence="9">
    <location>
        <begin position="31"/>
        <end position="52"/>
    </location>
</feature>
<keyword evidence="2" id="KW-1003">Cell membrane</keyword>
<evidence type="ECO:0000313" key="12">
    <source>
        <dbReference type="WBParaSite" id="sdigi.contig23.g1923.t1"/>
    </source>
</evidence>
<evidence type="ECO:0000256" key="8">
    <source>
        <dbReference type="ARBA" id="ARBA00023224"/>
    </source>
</evidence>
<dbReference type="InterPro" id="IPR000276">
    <property type="entry name" value="GPCR_Rhodpsn"/>
</dbReference>
<dbReference type="Gene3D" id="1.20.1070.10">
    <property type="entry name" value="Rhodopsin 7-helix transmembrane proteins"/>
    <property type="match status" value="1"/>
</dbReference>
<proteinExistence type="predicted"/>
<evidence type="ECO:0000256" key="7">
    <source>
        <dbReference type="ARBA" id="ARBA00023170"/>
    </source>
</evidence>
<dbReference type="GO" id="GO:0043005">
    <property type="term" value="C:neuron projection"/>
    <property type="evidence" value="ECO:0007669"/>
    <property type="project" value="TreeGrafter"/>
</dbReference>
<dbReference type="InterPro" id="IPR017452">
    <property type="entry name" value="GPCR_Rhodpsn_7TM"/>
</dbReference>
<dbReference type="AlphaFoldDB" id="A0A915PSL6"/>
<protein>
    <submittedName>
        <fullName evidence="12">G-protein coupled receptors family 1 profile domain-containing protein</fullName>
    </submittedName>
</protein>
<evidence type="ECO:0000256" key="1">
    <source>
        <dbReference type="ARBA" id="ARBA00004651"/>
    </source>
</evidence>
<evidence type="ECO:0000259" key="10">
    <source>
        <dbReference type="PROSITE" id="PS50262"/>
    </source>
</evidence>
<keyword evidence="7" id="KW-0675">Receptor</keyword>
<accession>A0A915PSL6</accession>
<dbReference type="SUPFAM" id="SSF81321">
    <property type="entry name" value="Family A G protein-coupled receptor-like"/>
    <property type="match status" value="1"/>
</dbReference>
<dbReference type="CDD" id="cd00637">
    <property type="entry name" value="7tm_classA_rhodopsin-like"/>
    <property type="match status" value="1"/>
</dbReference>
<keyword evidence="11" id="KW-1185">Reference proteome</keyword>
<keyword evidence="4 9" id="KW-1133">Transmembrane helix</keyword>
<reference evidence="12" key="1">
    <citation type="submission" date="2022-11" db="UniProtKB">
        <authorList>
            <consortium name="WormBaseParasite"/>
        </authorList>
    </citation>
    <scope>IDENTIFICATION</scope>
</reference>
<dbReference type="GO" id="GO:0005886">
    <property type="term" value="C:plasma membrane"/>
    <property type="evidence" value="ECO:0007669"/>
    <property type="project" value="UniProtKB-SubCell"/>
</dbReference>
<evidence type="ECO:0000256" key="6">
    <source>
        <dbReference type="ARBA" id="ARBA00023136"/>
    </source>
</evidence>
<feature type="transmembrane region" description="Helical" evidence="9">
    <location>
        <begin position="140"/>
        <end position="160"/>
    </location>
</feature>
<feature type="transmembrane region" description="Helical" evidence="9">
    <location>
        <begin position="90"/>
        <end position="110"/>
    </location>
</feature>